<comment type="caution">
    <text evidence="4">The sequence shown here is derived from an EMBL/GenBank/DDBJ whole genome shotgun (WGS) entry which is preliminary data.</text>
</comment>
<dbReference type="Proteomes" id="UP000231192">
    <property type="component" value="Unassembled WGS sequence"/>
</dbReference>
<gene>
    <name evidence="4" type="ORF">COU18_01105</name>
</gene>
<reference evidence="5" key="1">
    <citation type="submission" date="2017-09" db="EMBL/GenBank/DDBJ databases">
        <title>Depth-based differentiation of microbial function through sediment-hosted aquifers and enrichment of novel symbionts in the deep terrestrial subsurface.</title>
        <authorList>
            <person name="Probst A.J."/>
            <person name="Ladd B."/>
            <person name="Jarett J.K."/>
            <person name="Geller-Mcgrath D.E."/>
            <person name="Sieber C.M.K."/>
            <person name="Emerson J.B."/>
            <person name="Anantharaman K."/>
            <person name="Thomas B.C."/>
            <person name="Malmstrom R."/>
            <person name="Stieglmeier M."/>
            <person name="Klingl A."/>
            <person name="Woyke T."/>
            <person name="Ryan C.M."/>
            <person name="Banfield J.F."/>
        </authorList>
    </citation>
    <scope>NUCLEOTIDE SEQUENCE [LARGE SCALE GENOMIC DNA]</scope>
</reference>
<feature type="signal peptide" evidence="2">
    <location>
        <begin position="1"/>
        <end position="29"/>
    </location>
</feature>
<evidence type="ECO:0000259" key="3">
    <source>
        <dbReference type="Pfam" id="PF19403"/>
    </source>
</evidence>
<dbReference type="InterPro" id="IPR011050">
    <property type="entry name" value="Pectin_lyase_fold/virulence"/>
</dbReference>
<dbReference type="Gene3D" id="2.160.20.160">
    <property type="match status" value="1"/>
</dbReference>
<sequence length="990" mass="100321">MTRTLKLSIAATTLIVVTGLGLFAFSVFADAAALDFESYTLGNIHGQDGWSKTGGYDVEVTSSFGVLGFGTQSLRFSNAVTSGSFGDQTFSKSLVDEAGETTAPNGGFSGGTRQNHFEAEFEIRPMQLSQQPGLFMSVSPDRGDGARMSYLGFSDEADGIKVNFFDVTSVTDPAVFSETIVATGLSRAVTHTAKFEIDFKNGPSNDVVKIYIDGVLVHTGTTWENYYRFDDESNPGLAVNEGRTVDSLLFMARGTAAPTTLGLGYLIDNVELLSSMVVIPPATLVVDDDLACPGATYTTIQAAVDDANPGDTVEVCDGTYDEDVNVNKSIILSGSGIDMAIVQGQGAGEAGALVISADDVEVSGFTVNGTGVSAIRINGARDNISIHDNKAIAATGKNAFLTDGGQSNHTIEENTFEGDASQLVYVNGTASVANASTNVNFVGNTFAGTATGPALGMEADDSMVNHNVFTTSTGYTTIENFGTGNATIRNNIGNPGAGDGFVSAVAVDGTCNWWGDASGPSGVGPGSGEAVGLNVDASTWLTTSDLDGPCDGPLPPAPDVTVTIVKYIDGVHANATSASSLSFPMDASWDAANIGAGSGSFALSTVGFNNPNPYEATTADMTSGADYSAEEDLTGPNVGASCADSKPFALVGYSTGDSEVAAAGNPVSTTTPALTSIATSTYIIVWNETCTTTLTLEKVVVNDNTGTSVDSDWTLFASGPSPISGAEGDVAVTDAVVTPGTYDLSEVGPAGYTASDWVCTGAALQDDSDTVTVGAGEHVICTITNDDDAPPPVPPPPANACATPGTAPLGYTLVNGTTGSDNITIAPFTMFVGKGGNDNVKGPADGNYILCMGTGSDLIVLGNGDFTIQAGNGNNSVTTGNGDGFISAGPGGDRIITGNGMQTINADGGNNVVRTGDGDKTVTTGTGSDQIVTGSGNDDINAGGGTNNVDAGAGDDTITTGTANDTINGGADTDTCNAGGGINSLSNCEL</sequence>
<dbReference type="SUPFAM" id="SSF51126">
    <property type="entry name" value="Pectin lyase-like"/>
    <property type="match status" value="1"/>
</dbReference>
<evidence type="ECO:0000256" key="1">
    <source>
        <dbReference type="SAM" id="MobiDB-lite"/>
    </source>
</evidence>
<dbReference type="InterPro" id="IPR001343">
    <property type="entry name" value="Hemolysn_Ca-bd"/>
</dbReference>
<dbReference type="SUPFAM" id="SSF51120">
    <property type="entry name" value="beta-Roll"/>
    <property type="match status" value="1"/>
</dbReference>
<feature type="domain" description="SpaA-like prealbumin fold" evidence="3">
    <location>
        <begin position="692"/>
        <end position="783"/>
    </location>
</feature>
<dbReference type="Gene3D" id="2.160.20.10">
    <property type="entry name" value="Single-stranded right-handed beta-helix, Pectin lyase-like"/>
    <property type="match status" value="1"/>
</dbReference>
<organism evidence="4 5">
    <name type="scientific">Candidatus Kaiserbacteria bacterium CG10_big_fil_rev_8_21_14_0_10_51_14</name>
    <dbReference type="NCBI Taxonomy" id="1974610"/>
    <lineage>
        <taxon>Bacteria</taxon>
        <taxon>Candidatus Kaiseribacteriota</taxon>
    </lineage>
</organism>
<dbReference type="Pfam" id="PF19403">
    <property type="entry name" value="SpaA_2"/>
    <property type="match status" value="1"/>
</dbReference>
<dbReference type="InterPro" id="IPR011049">
    <property type="entry name" value="Serralysin-like_metalloprot_C"/>
</dbReference>
<keyword evidence="2" id="KW-0732">Signal</keyword>
<feature type="chain" id="PRO_5013870416" description="SpaA-like prealbumin fold domain-containing protein" evidence="2">
    <location>
        <begin position="30"/>
        <end position="990"/>
    </location>
</feature>
<dbReference type="Pfam" id="PF00353">
    <property type="entry name" value="HemolysinCabind"/>
    <property type="match status" value="2"/>
</dbReference>
<evidence type="ECO:0000313" key="5">
    <source>
        <dbReference type="Proteomes" id="UP000231192"/>
    </source>
</evidence>
<dbReference type="EMBL" id="PFBK01000003">
    <property type="protein sequence ID" value="PIR83989.1"/>
    <property type="molecule type" value="Genomic_DNA"/>
</dbReference>
<dbReference type="AlphaFoldDB" id="A0A2H0UC43"/>
<dbReference type="InterPro" id="IPR012334">
    <property type="entry name" value="Pectin_lyas_fold"/>
</dbReference>
<name>A0A2H0UC43_9BACT</name>
<dbReference type="InterPro" id="IPR045826">
    <property type="entry name" value="SpaA_PFL_dom_2"/>
</dbReference>
<evidence type="ECO:0000313" key="4">
    <source>
        <dbReference type="EMBL" id="PIR83989.1"/>
    </source>
</evidence>
<accession>A0A2H0UC43</accession>
<dbReference type="GO" id="GO:0005509">
    <property type="term" value="F:calcium ion binding"/>
    <property type="evidence" value="ECO:0007669"/>
    <property type="project" value="InterPro"/>
</dbReference>
<protein>
    <recommendedName>
        <fullName evidence="3">SpaA-like prealbumin fold domain-containing protein</fullName>
    </recommendedName>
</protein>
<feature type="region of interest" description="Disordered" evidence="1">
    <location>
        <begin position="916"/>
        <end position="954"/>
    </location>
</feature>
<evidence type="ECO:0000256" key="2">
    <source>
        <dbReference type="SAM" id="SignalP"/>
    </source>
</evidence>
<proteinExistence type="predicted"/>